<organism evidence="1 2">
    <name type="scientific">Persea americana</name>
    <name type="common">Avocado</name>
    <dbReference type="NCBI Taxonomy" id="3435"/>
    <lineage>
        <taxon>Eukaryota</taxon>
        <taxon>Viridiplantae</taxon>
        <taxon>Streptophyta</taxon>
        <taxon>Embryophyta</taxon>
        <taxon>Tracheophyta</taxon>
        <taxon>Spermatophyta</taxon>
        <taxon>Magnoliopsida</taxon>
        <taxon>Magnoliidae</taxon>
        <taxon>Laurales</taxon>
        <taxon>Lauraceae</taxon>
        <taxon>Persea</taxon>
    </lineage>
</organism>
<gene>
    <name evidence="1" type="ORF">MRB53_009537</name>
</gene>
<name>A0ACC2LPN1_PERAE</name>
<proteinExistence type="predicted"/>
<accession>A0ACC2LPN1</accession>
<dbReference type="Proteomes" id="UP001234297">
    <property type="component" value="Chromosome 3"/>
</dbReference>
<sequence>MSRGPLEEKDFHSIFTGITGKNPGSAQPLFNEYLRKINKELAYVQFELRACRNQYNGKIYYGVVNNVADEQSKLGTKYSVPQIAFYKAVIEVIVHDTTAHGSISSVEALNIRLESQIQTEQGSQGSQSQIPPAFKSFSLSQKETTLNDLVQDRWLCSTSNGKIGLGVRSFLDLRSWFRINEVPSCDICNEAGVKADLCPNEGCNVRIHNYCLKMKFSQKRAARVCPVCGTEWQCPEFTVGEEEEVGVNNPTQCQGPSVDPPMRKRLRSCKAEELDGSGTGPSQTSEPDEAAASSSSSSVDVRLDLEALRQPSQPSPDDDLVRAGLLFANIVDLKCRYMGSLYGPELVTFVREPLNPCDPNAIKVITTRTAQLVGHLERPATAILSPLMDTGFITVEGIIFRQLWCSSKLTCQVHVLTCPDSVDTARFLIDEGEIGFYPRSWPIFGLGEAAILRDKLKQQNNDNQIETETRNYSDGERVAGSRKKRKIHDFNDYTAEDRVDKLQNHVEEEGTIYDSKKSGVDESGKIALGSCKNRKTEDECHDLGPNTTLIVCPPTVLSTWITQIKEHTTPGSLKVYKYHGKRTSDAAELWRFDIVFTTYTTLSSEKNDPESPIKKIEWWRIILDEAHVIRNVTAQQSQAVMHLKGKKRWLVTGTPIQNGSFDLFAFMTFLRFEPFSIKHYWQRLVQCPLSKGRASGLSRLQALMRMISLRRTKDLQMGNRSLVALPPKTVETCFFELSTEERKQYDHLESQART</sequence>
<protein>
    <submittedName>
        <fullName evidence="1">Uncharacterized protein</fullName>
    </submittedName>
</protein>
<reference evidence="1 2" key="1">
    <citation type="journal article" date="2022" name="Hortic Res">
        <title>A haplotype resolved chromosomal level avocado genome allows analysis of novel avocado genes.</title>
        <authorList>
            <person name="Nath O."/>
            <person name="Fletcher S.J."/>
            <person name="Hayward A."/>
            <person name="Shaw L.M."/>
            <person name="Masouleh A.K."/>
            <person name="Furtado A."/>
            <person name="Henry R.J."/>
            <person name="Mitter N."/>
        </authorList>
    </citation>
    <scope>NUCLEOTIDE SEQUENCE [LARGE SCALE GENOMIC DNA]</scope>
    <source>
        <strain evidence="2">cv. Hass</strain>
    </source>
</reference>
<evidence type="ECO:0000313" key="1">
    <source>
        <dbReference type="EMBL" id="KAJ8635270.1"/>
    </source>
</evidence>
<keyword evidence="2" id="KW-1185">Reference proteome</keyword>
<comment type="caution">
    <text evidence="1">The sequence shown here is derived from an EMBL/GenBank/DDBJ whole genome shotgun (WGS) entry which is preliminary data.</text>
</comment>
<dbReference type="EMBL" id="CM056811">
    <property type="protein sequence ID" value="KAJ8635270.1"/>
    <property type="molecule type" value="Genomic_DNA"/>
</dbReference>
<evidence type="ECO:0000313" key="2">
    <source>
        <dbReference type="Proteomes" id="UP001234297"/>
    </source>
</evidence>